<organism evidence="6 7">
    <name type="scientific">Marasmius crinis-equi</name>
    <dbReference type="NCBI Taxonomy" id="585013"/>
    <lineage>
        <taxon>Eukaryota</taxon>
        <taxon>Fungi</taxon>
        <taxon>Dikarya</taxon>
        <taxon>Basidiomycota</taxon>
        <taxon>Agaricomycotina</taxon>
        <taxon>Agaricomycetes</taxon>
        <taxon>Agaricomycetidae</taxon>
        <taxon>Agaricales</taxon>
        <taxon>Marasmiineae</taxon>
        <taxon>Marasmiaceae</taxon>
        <taxon>Marasmius</taxon>
    </lineage>
</organism>
<feature type="transmembrane region" description="Helical" evidence="5">
    <location>
        <begin position="27"/>
        <end position="48"/>
    </location>
</feature>
<protein>
    <submittedName>
        <fullName evidence="6">Uncharacterized protein</fullName>
    </submittedName>
</protein>
<dbReference type="Pfam" id="PF01544">
    <property type="entry name" value="CorA"/>
    <property type="match status" value="1"/>
</dbReference>
<evidence type="ECO:0000313" key="7">
    <source>
        <dbReference type="Proteomes" id="UP001465976"/>
    </source>
</evidence>
<feature type="transmembrane region" description="Helical" evidence="5">
    <location>
        <begin position="60"/>
        <end position="81"/>
    </location>
</feature>
<accession>A0ABR3FXB6</accession>
<keyword evidence="2 5" id="KW-0812">Transmembrane</keyword>
<name>A0ABR3FXB6_9AGAR</name>
<dbReference type="EMBL" id="JBAHYK010000039">
    <property type="protein sequence ID" value="KAL0580135.1"/>
    <property type="molecule type" value="Genomic_DNA"/>
</dbReference>
<dbReference type="Gene3D" id="1.20.58.340">
    <property type="entry name" value="Magnesium transport protein CorA, transmembrane region"/>
    <property type="match status" value="1"/>
</dbReference>
<dbReference type="SUPFAM" id="SSF144083">
    <property type="entry name" value="Magnesium transport protein CorA, transmembrane region"/>
    <property type="match status" value="1"/>
</dbReference>
<feature type="non-terminal residue" evidence="6">
    <location>
        <position position="1"/>
    </location>
</feature>
<evidence type="ECO:0000256" key="1">
    <source>
        <dbReference type="ARBA" id="ARBA00004141"/>
    </source>
</evidence>
<dbReference type="InterPro" id="IPR002523">
    <property type="entry name" value="MgTranspt_CorA/ZnTranspt_ZntB"/>
</dbReference>
<evidence type="ECO:0000256" key="3">
    <source>
        <dbReference type="ARBA" id="ARBA00022989"/>
    </source>
</evidence>
<keyword evidence="4 5" id="KW-0472">Membrane</keyword>
<evidence type="ECO:0000256" key="2">
    <source>
        <dbReference type="ARBA" id="ARBA00022692"/>
    </source>
</evidence>
<keyword evidence="7" id="KW-1185">Reference proteome</keyword>
<reference evidence="6 7" key="1">
    <citation type="submission" date="2024-02" db="EMBL/GenBank/DDBJ databases">
        <title>A draft genome for the cacao thread blight pathogen Marasmius crinis-equi.</title>
        <authorList>
            <person name="Cohen S.P."/>
            <person name="Baruah I.K."/>
            <person name="Amoako-Attah I."/>
            <person name="Bukari Y."/>
            <person name="Meinhardt L.W."/>
            <person name="Bailey B.A."/>
        </authorList>
    </citation>
    <scope>NUCLEOTIDE SEQUENCE [LARGE SCALE GENOMIC DNA]</scope>
    <source>
        <strain evidence="6 7">GH-76</strain>
    </source>
</reference>
<dbReference type="InterPro" id="IPR045863">
    <property type="entry name" value="CorA_TM1_TM2"/>
</dbReference>
<dbReference type="Proteomes" id="UP001465976">
    <property type="component" value="Unassembled WGS sequence"/>
</dbReference>
<comment type="subcellular location">
    <subcellularLocation>
        <location evidence="1">Membrane</location>
        <topology evidence="1">Multi-pass membrane protein</topology>
    </subcellularLocation>
</comment>
<evidence type="ECO:0000313" key="6">
    <source>
        <dbReference type="EMBL" id="KAL0580135.1"/>
    </source>
</evidence>
<sequence length="144" mass="16249">TVNIQDSSRMQQLTEAAVRDSAAMKQIAYLTMIFLPASYTASAFGMNVKELTGDHTPMGIVIYVAVAIPMTIVTIWVIMTFQSKNFFRGGSDATFWMRLGWPVLYVRAVCGLDKETKKEEANPIDLTILQDRRRAYYIDNQAQV</sequence>
<gene>
    <name evidence="6" type="ORF">V5O48_001911</name>
</gene>
<keyword evidence="3 5" id="KW-1133">Transmembrane helix</keyword>
<evidence type="ECO:0000256" key="4">
    <source>
        <dbReference type="ARBA" id="ARBA00023136"/>
    </source>
</evidence>
<proteinExistence type="predicted"/>
<evidence type="ECO:0000256" key="5">
    <source>
        <dbReference type="SAM" id="Phobius"/>
    </source>
</evidence>
<comment type="caution">
    <text evidence="6">The sequence shown here is derived from an EMBL/GenBank/DDBJ whole genome shotgun (WGS) entry which is preliminary data.</text>
</comment>